<dbReference type="EMBL" id="UINC01000275">
    <property type="protein sequence ID" value="SUZ52457.1"/>
    <property type="molecule type" value="Genomic_DNA"/>
</dbReference>
<organism evidence="1">
    <name type="scientific">marine metagenome</name>
    <dbReference type="NCBI Taxonomy" id="408172"/>
    <lineage>
        <taxon>unclassified sequences</taxon>
        <taxon>metagenomes</taxon>
        <taxon>ecological metagenomes</taxon>
    </lineage>
</organism>
<name>A0A381ND52_9ZZZZ</name>
<reference evidence="1" key="1">
    <citation type="submission" date="2018-05" db="EMBL/GenBank/DDBJ databases">
        <authorList>
            <person name="Lanie J.A."/>
            <person name="Ng W.-L."/>
            <person name="Kazmierczak K.M."/>
            <person name="Andrzejewski T.M."/>
            <person name="Davidsen T.M."/>
            <person name="Wayne K.J."/>
            <person name="Tettelin H."/>
            <person name="Glass J.I."/>
            <person name="Rusch D."/>
            <person name="Podicherti R."/>
            <person name="Tsui H.-C.T."/>
            <person name="Winkler M.E."/>
        </authorList>
    </citation>
    <scope>NUCLEOTIDE SEQUENCE</scope>
</reference>
<evidence type="ECO:0000313" key="1">
    <source>
        <dbReference type="EMBL" id="SUZ52457.1"/>
    </source>
</evidence>
<sequence length="42" mass="4968">MSIAINSLFVTDGLCKCLAQRDSDVFYRMMRVNFYVSRRVNF</sequence>
<protein>
    <submittedName>
        <fullName evidence="1">Uncharacterized protein</fullName>
    </submittedName>
</protein>
<proteinExistence type="predicted"/>
<dbReference type="AlphaFoldDB" id="A0A381ND52"/>
<gene>
    <name evidence="1" type="ORF">METZ01_LOCUS5311</name>
</gene>
<accession>A0A381ND52</accession>